<accession>A0A0A8YYF2</accession>
<sequence>MIGSSSSRKQGYKARRRYVTLE</sequence>
<feature type="compositionally biased region" description="Basic residues" evidence="1">
    <location>
        <begin position="10"/>
        <end position="22"/>
    </location>
</feature>
<organism evidence="2">
    <name type="scientific">Arundo donax</name>
    <name type="common">Giant reed</name>
    <name type="synonym">Donax arundinaceus</name>
    <dbReference type="NCBI Taxonomy" id="35708"/>
    <lineage>
        <taxon>Eukaryota</taxon>
        <taxon>Viridiplantae</taxon>
        <taxon>Streptophyta</taxon>
        <taxon>Embryophyta</taxon>
        <taxon>Tracheophyta</taxon>
        <taxon>Spermatophyta</taxon>
        <taxon>Magnoliopsida</taxon>
        <taxon>Liliopsida</taxon>
        <taxon>Poales</taxon>
        <taxon>Poaceae</taxon>
        <taxon>PACMAD clade</taxon>
        <taxon>Arundinoideae</taxon>
        <taxon>Arundineae</taxon>
        <taxon>Arundo</taxon>
    </lineage>
</organism>
<dbReference type="EMBL" id="GBRH01268370">
    <property type="protein sequence ID" value="JAD29525.1"/>
    <property type="molecule type" value="Transcribed_RNA"/>
</dbReference>
<protein>
    <submittedName>
        <fullName evidence="2">Uncharacterized protein</fullName>
    </submittedName>
</protein>
<proteinExistence type="predicted"/>
<evidence type="ECO:0000313" key="2">
    <source>
        <dbReference type="EMBL" id="JAD29525.1"/>
    </source>
</evidence>
<reference evidence="2" key="2">
    <citation type="journal article" date="2015" name="Data Brief">
        <title>Shoot transcriptome of the giant reed, Arundo donax.</title>
        <authorList>
            <person name="Barrero R.A."/>
            <person name="Guerrero F.D."/>
            <person name="Moolhuijzen P."/>
            <person name="Goolsby J.A."/>
            <person name="Tidwell J."/>
            <person name="Bellgard S.E."/>
            <person name="Bellgard M.I."/>
        </authorList>
    </citation>
    <scope>NUCLEOTIDE SEQUENCE</scope>
    <source>
        <tissue evidence="2">Shoot tissue taken approximately 20 cm above the soil surface</tissue>
    </source>
</reference>
<reference evidence="2" key="1">
    <citation type="submission" date="2014-09" db="EMBL/GenBank/DDBJ databases">
        <authorList>
            <person name="Magalhaes I.L.F."/>
            <person name="Oliveira U."/>
            <person name="Santos F.R."/>
            <person name="Vidigal T.H.D.A."/>
            <person name="Brescovit A.D."/>
            <person name="Santos A.J."/>
        </authorList>
    </citation>
    <scope>NUCLEOTIDE SEQUENCE</scope>
    <source>
        <tissue evidence="2">Shoot tissue taken approximately 20 cm above the soil surface</tissue>
    </source>
</reference>
<dbReference type="AlphaFoldDB" id="A0A0A8YYF2"/>
<feature type="region of interest" description="Disordered" evidence="1">
    <location>
        <begin position="1"/>
        <end position="22"/>
    </location>
</feature>
<evidence type="ECO:0000256" key="1">
    <source>
        <dbReference type="SAM" id="MobiDB-lite"/>
    </source>
</evidence>
<name>A0A0A8YYF2_ARUDO</name>